<comment type="subcellular location">
    <subcellularLocation>
        <location evidence="2">Cell membrane</location>
        <topology evidence="2">Multi-pass membrane protein</topology>
    </subcellularLocation>
</comment>
<dbReference type="GO" id="GO:0046872">
    <property type="term" value="F:metal ion binding"/>
    <property type="evidence" value="ECO:0007669"/>
    <property type="project" value="UniProtKB-KW"/>
</dbReference>
<dbReference type="Pfam" id="PF01292">
    <property type="entry name" value="Ni_hydr_CYTB"/>
    <property type="match status" value="1"/>
</dbReference>
<dbReference type="GO" id="GO:0009055">
    <property type="term" value="F:electron transfer activity"/>
    <property type="evidence" value="ECO:0007669"/>
    <property type="project" value="InterPro"/>
</dbReference>
<dbReference type="AlphaFoldDB" id="A0A0A0EKE2"/>
<name>A0A0A0EKE2_9GAMM</name>
<keyword evidence="3" id="KW-0813">Transport</keyword>
<keyword evidence="16" id="KW-1185">Reference proteome</keyword>
<dbReference type="Proteomes" id="UP000030017">
    <property type="component" value="Unassembled WGS sequence"/>
</dbReference>
<organism evidence="15 16">
    <name type="scientific">Lysobacter concretionis Ko07 = DSM 16239</name>
    <dbReference type="NCBI Taxonomy" id="1122185"/>
    <lineage>
        <taxon>Bacteria</taxon>
        <taxon>Pseudomonadati</taxon>
        <taxon>Pseudomonadota</taxon>
        <taxon>Gammaproteobacteria</taxon>
        <taxon>Lysobacterales</taxon>
        <taxon>Lysobacteraceae</taxon>
        <taxon>Novilysobacter</taxon>
    </lineage>
</organism>
<keyword evidence="8" id="KW-0249">Electron transport</keyword>
<evidence type="ECO:0000256" key="1">
    <source>
        <dbReference type="ARBA" id="ARBA00001970"/>
    </source>
</evidence>
<gene>
    <name evidence="15" type="ORF">N792_09845</name>
</gene>
<dbReference type="PANTHER" id="PTHR30529">
    <property type="entry name" value="CYTOCHROME B561"/>
    <property type="match status" value="1"/>
</dbReference>
<feature type="transmembrane region" description="Helical" evidence="13">
    <location>
        <begin position="50"/>
        <end position="68"/>
    </location>
</feature>
<evidence type="ECO:0000256" key="13">
    <source>
        <dbReference type="SAM" id="Phobius"/>
    </source>
</evidence>
<evidence type="ECO:0000256" key="12">
    <source>
        <dbReference type="ARBA" id="ARBA00037975"/>
    </source>
</evidence>
<dbReference type="OrthoDB" id="8589936at2"/>
<evidence type="ECO:0000256" key="9">
    <source>
        <dbReference type="ARBA" id="ARBA00022989"/>
    </source>
</evidence>
<evidence type="ECO:0000256" key="6">
    <source>
        <dbReference type="ARBA" id="ARBA00022692"/>
    </source>
</evidence>
<dbReference type="EMBL" id="AVPS01000006">
    <property type="protein sequence ID" value="KGM51441.1"/>
    <property type="molecule type" value="Genomic_DNA"/>
</dbReference>
<dbReference type="Gene3D" id="1.20.950.20">
    <property type="entry name" value="Transmembrane di-heme cytochromes, Chain C"/>
    <property type="match status" value="1"/>
</dbReference>
<evidence type="ECO:0000256" key="3">
    <source>
        <dbReference type="ARBA" id="ARBA00022448"/>
    </source>
</evidence>
<feature type="transmembrane region" description="Helical" evidence="13">
    <location>
        <begin position="16"/>
        <end position="38"/>
    </location>
</feature>
<evidence type="ECO:0000256" key="10">
    <source>
        <dbReference type="ARBA" id="ARBA00023004"/>
    </source>
</evidence>
<accession>A0A0A0EKE2</accession>
<dbReference type="InterPro" id="IPR016174">
    <property type="entry name" value="Di-haem_cyt_TM"/>
</dbReference>
<dbReference type="RefSeq" id="WP_036194084.1">
    <property type="nucleotide sequence ID" value="NZ_AVPS01000006.1"/>
</dbReference>
<keyword evidence="4" id="KW-1003">Cell membrane</keyword>
<evidence type="ECO:0000256" key="7">
    <source>
        <dbReference type="ARBA" id="ARBA00022723"/>
    </source>
</evidence>
<evidence type="ECO:0000256" key="2">
    <source>
        <dbReference type="ARBA" id="ARBA00004651"/>
    </source>
</evidence>
<proteinExistence type="inferred from homology"/>
<evidence type="ECO:0000256" key="11">
    <source>
        <dbReference type="ARBA" id="ARBA00023136"/>
    </source>
</evidence>
<dbReference type="eggNOG" id="COG3038">
    <property type="taxonomic scope" value="Bacteria"/>
</dbReference>
<dbReference type="PANTHER" id="PTHR30529:SF7">
    <property type="entry name" value="CYTOCHROME B561 BACTERIAL_NI-HYDROGENASE DOMAIN-CONTAINING PROTEIN"/>
    <property type="match status" value="1"/>
</dbReference>
<keyword evidence="6 13" id="KW-0812">Transmembrane</keyword>
<evidence type="ECO:0000256" key="8">
    <source>
        <dbReference type="ARBA" id="ARBA00022982"/>
    </source>
</evidence>
<dbReference type="GO" id="GO:0005886">
    <property type="term" value="C:plasma membrane"/>
    <property type="evidence" value="ECO:0007669"/>
    <property type="project" value="UniProtKB-SubCell"/>
</dbReference>
<keyword evidence="10" id="KW-0408">Iron</keyword>
<evidence type="ECO:0000256" key="5">
    <source>
        <dbReference type="ARBA" id="ARBA00022617"/>
    </source>
</evidence>
<evidence type="ECO:0000313" key="16">
    <source>
        <dbReference type="Proteomes" id="UP000030017"/>
    </source>
</evidence>
<dbReference type="SUPFAM" id="SSF81342">
    <property type="entry name" value="Transmembrane di-heme cytochromes"/>
    <property type="match status" value="1"/>
</dbReference>
<sequence length="194" mass="21836">MSLKNPVDRWGPVSQLLHWLIALLLLCLAVIGLSLDSLPKSPKYFWVYDLHKSTGLTVLALAVVRLGWRMYAGAPKWIPGLPTWQARLATVTHGLLYALIIAIPLSGWLFDSASGLRPLRWYGLVEMPKLIAPNAGIRELARSAHEWLFWVLALLVVIHAGAALYHHYFEGDATLRRMLPRRRQPLPAETPHDS</sequence>
<keyword evidence="9 13" id="KW-1133">Transmembrane helix</keyword>
<comment type="similarity">
    <text evidence="12">Belongs to the cytochrome b561 family.</text>
</comment>
<feature type="transmembrane region" description="Helical" evidence="13">
    <location>
        <begin position="147"/>
        <end position="168"/>
    </location>
</feature>
<dbReference type="InterPro" id="IPR052168">
    <property type="entry name" value="Cytochrome_b561_oxidase"/>
</dbReference>
<comment type="caution">
    <text evidence="15">The sequence shown here is derived from an EMBL/GenBank/DDBJ whole genome shotgun (WGS) entry which is preliminary data.</text>
</comment>
<keyword evidence="5" id="KW-0349">Heme</keyword>
<protein>
    <submittedName>
        <fullName evidence="15">Cytochrome B561</fullName>
    </submittedName>
</protein>
<dbReference type="GO" id="GO:0020037">
    <property type="term" value="F:heme binding"/>
    <property type="evidence" value="ECO:0007669"/>
    <property type="project" value="TreeGrafter"/>
</dbReference>
<comment type="cofactor">
    <cofactor evidence="1">
        <name>heme b</name>
        <dbReference type="ChEBI" id="CHEBI:60344"/>
    </cofactor>
</comment>
<evidence type="ECO:0000313" key="15">
    <source>
        <dbReference type="EMBL" id="KGM51441.1"/>
    </source>
</evidence>
<keyword evidence="7" id="KW-0479">Metal-binding</keyword>
<dbReference type="GO" id="GO:0022904">
    <property type="term" value="P:respiratory electron transport chain"/>
    <property type="evidence" value="ECO:0007669"/>
    <property type="project" value="InterPro"/>
</dbReference>
<evidence type="ECO:0000256" key="4">
    <source>
        <dbReference type="ARBA" id="ARBA00022475"/>
    </source>
</evidence>
<evidence type="ECO:0000259" key="14">
    <source>
        <dbReference type="Pfam" id="PF01292"/>
    </source>
</evidence>
<feature type="domain" description="Cytochrome b561 bacterial/Ni-hydrogenase" evidence="14">
    <location>
        <begin position="9"/>
        <end position="180"/>
    </location>
</feature>
<feature type="transmembrane region" description="Helical" evidence="13">
    <location>
        <begin position="88"/>
        <end position="110"/>
    </location>
</feature>
<keyword evidence="11 13" id="KW-0472">Membrane</keyword>
<dbReference type="InterPro" id="IPR011577">
    <property type="entry name" value="Cyt_b561_bac/Ni-Hgenase"/>
</dbReference>
<dbReference type="STRING" id="1122185.N792_09845"/>
<reference evidence="15 16" key="1">
    <citation type="submission" date="2013-08" db="EMBL/GenBank/DDBJ databases">
        <title>Genome sequencing of Lysobacter.</title>
        <authorList>
            <person name="Zhang S."/>
            <person name="Wang G."/>
        </authorList>
    </citation>
    <scope>NUCLEOTIDE SEQUENCE [LARGE SCALE GENOMIC DNA]</scope>
    <source>
        <strain evidence="15 16">Ko07</strain>
    </source>
</reference>